<dbReference type="Pfam" id="PF00089">
    <property type="entry name" value="Trypsin"/>
    <property type="match status" value="1"/>
</dbReference>
<protein>
    <recommendedName>
        <fullName evidence="1">Peptidase S1 domain-containing protein</fullName>
    </recommendedName>
</protein>
<evidence type="ECO:0000313" key="3">
    <source>
        <dbReference type="Proteomes" id="UP000266634"/>
    </source>
</evidence>
<proteinExistence type="predicted"/>
<dbReference type="EMBL" id="QWEA01000004">
    <property type="protein sequence ID" value="RIJ45048.1"/>
    <property type="molecule type" value="Genomic_DNA"/>
</dbReference>
<reference evidence="2 3" key="1">
    <citation type="submission" date="2018-08" db="EMBL/GenBank/DDBJ databases">
        <title>Genome Sequence of Clavibacter michiganensis Subspecies type strains, and the Atypical Peach-Colored Strains Isolated from Tomato.</title>
        <authorList>
            <person name="Osdaghi E."/>
            <person name="Portier P."/>
            <person name="Briand M."/>
            <person name="Jacques M.-A."/>
        </authorList>
    </citation>
    <scope>NUCLEOTIDE SEQUENCE [LARGE SCALE GENOMIC DNA]</scope>
    <source>
        <strain evidence="2 3">CFBP 6488</strain>
    </source>
</reference>
<dbReference type="InterPro" id="IPR033116">
    <property type="entry name" value="TRYPSIN_SER"/>
</dbReference>
<dbReference type="AlphaFoldDB" id="A0A399SNZ3"/>
<dbReference type="PROSITE" id="PS00135">
    <property type="entry name" value="TRYPSIN_SER"/>
    <property type="match status" value="1"/>
</dbReference>
<comment type="caution">
    <text evidence="2">The sequence shown here is derived from an EMBL/GenBank/DDBJ whole genome shotgun (WGS) entry which is preliminary data.</text>
</comment>
<feature type="domain" description="Peptidase S1" evidence="1">
    <location>
        <begin position="45"/>
        <end position="227"/>
    </location>
</feature>
<dbReference type="GO" id="GO:0004252">
    <property type="term" value="F:serine-type endopeptidase activity"/>
    <property type="evidence" value="ECO:0007669"/>
    <property type="project" value="InterPro"/>
</dbReference>
<accession>A0A399SNZ3</accession>
<organism evidence="2 3">
    <name type="scientific">Clavibacter michiganensis subsp. insidiosus</name>
    <dbReference type="NCBI Taxonomy" id="33014"/>
    <lineage>
        <taxon>Bacteria</taxon>
        <taxon>Bacillati</taxon>
        <taxon>Actinomycetota</taxon>
        <taxon>Actinomycetes</taxon>
        <taxon>Micrococcales</taxon>
        <taxon>Microbacteriaceae</taxon>
        <taxon>Clavibacter</taxon>
    </lineage>
</organism>
<dbReference type="InterPro" id="IPR001254">
    <property type="entry name" value="Trypsin_dom"/>
</dbReference>
<evidence type="ECO:0000259" key="1">
    <source>
        <dbReference type="Pfam" id="PF00089"/>
    </source>
</evidence>
<dbReference type="InterPro" id="IPR009003">
    <property type="entry name" value="Peptidase_S1_PA"/>
</dbReference>
<name>A0A399SNZ3_9MICO</name>
<dbReference type="PROSITE" id="PS00134">
    <property type="entry name" value="TRYPSIN_HIS"/>
    <property type="match status" value="1"/>
</dbReference>
<dbReference type="GO" id="GO:0006508">
    <property type="term" value="P:proteolysis"/>
    <property type="evidence" value="ECO:0007669"/>
    <property type="project" value="InterPro"/>
</dbReference>
<gene>
    <name evidence="2" type="ORF">DZF93_00465</name>
</gene>
<sequence length="239" mass="24907">MKAGTQLIFEGSQAGFAHSSDMACTAGPVLRASGFFSNLTASAQAFRYVITAGHCASVGQAVRVADTQVGKVTWVSGQSDLALVRIDPYASRSPQCFPTTLGHHHCQIVTHYEPRATGQVILARNRLGQELPLPVTGSGVPQPREIYCVSGAQSGVNCTFVSIPTPAGLNLGAHVLTSETHGAATTVGDSGGPVVSRSGKIYGIHVDGGRSGSQDESIEGYIPISQFFHEQPGYALVIG</sequence>
<dbReference type="InterPro" id="IPR018114">
    <property type="entry name" value="TRYPSIN_HIS"/>
</dbReference>
<dbReference type="Proteomes" id="UP000266634">
    <property type="component" value="Unassembled WGS sequence"/>
</dbReference>
<dbReference type="InterPro" id="IPR043504">
    <property type="entry name" value="Peptidase_S1_PA_chymotrypsin"/>
</dbReference>
<dbReference type="Gene3D" id="2.40.10.10">
    <property type="entry name" value="Trypsin-like serine proteases"/>
    <property type="match status" value="2"/>
</dbReference>
<dbReference type="SUPFAM" id="SSF50494">
    <property type="entry name" value="Trypsin-like serine proteases"/>
    <property type="match status" value="1"/>
</dbReference>
<evidence type="ECO:0000313" key="2">
    <source>
        <dbReference type="EMBL" id="RIJ45048.1"/>
    </source>
</evidence>